<feature type="compositionally biased region" description="Basic and acidic residues" evidence="1">
    <location>
        <begin position="287"/>
        <end position="297"/>
    </location>
</feature>
<evidence type="ECO:0000256" key="1">
    <source>
        <dbReference type="SAM" id="MobiDB-lite"/>
    </source>
</evidence>
<protein>
    <recommendedName>
        <fullName evidence="2">CxC5 like cysteine cluster associated with KDZ domain-containing protein</fullName>
    </recommendedName>
</protein>
<evidence type="ECO:0000313" key="4">
    <source>
        <dbReference type="Proteomes" id="UP001218218"/>
    </source>
</evidence>
<name>A0AAD6ZSP4_9AGAR</name>
<accession>A0AAD6ZSP4</accession>
<evidence type="ECO:0000259" key="2">
    <source>
        <dbReference type="Pfam" id="PF18718"/>
    </source>
</evidence>
<comment type="caution">
    <text evidence="3">The sequence shown here is derived from an EMBL/GenBank/DDBJ whole genome shotgun (WGS) entry which is preliminary data.</text>
</comment>
<organism evidence="3 4">
    <name type="scientific">Mycena albidolilacea</name>
    <dbReference type="NCBI Taxonomy" id="1033008"/>
    <lineage>
        <taxon>Eukaryota</taxon>
        <taxon>Fungi</taxon>
        <taxon>Dikarya</taxon>
        <taxon>Basidiomycota</taxon>
        <taxon>Agaricomycotina</taxon>
        <taxon>Agaricomycetes</taxon>
        <taxon>Agaricomycetidae</taxon>
        <taxon>Agaricales</taxon>
        <taxon>Marasmiineae</taxon>
        <taxon>Mycenaceae</taxon>
        <taxon>Mycena</taxon>
    </lineage>
</organism>
<dbReference type="Proteomes" id="UP001218218">
    <property type="component" value="Unassembled WGS sequence"/>
</dbReference>
<sequence length="488" mass="55445">MKKDESRQVVIYTQGNGAVPAWAIHLYCRSCSTNYHHNFSIHNDMQTYYGEKPNYLQIGEHQFAEHKLAGMWVTMMLVAWVSATNCSHVYDMALSEQQEHDFAAGSWQFGCILTPDHVWDVFVVLTLLDYNDRKNTYLQVLHTGEQKNCFKDAMRARNREVVEAGQDEIAHCCNKCMRAWTHPDGTEYNVQARARQQSPLFCPTHAYLVGFCTIIGCEAPAVSGKKVCLAHAEVERGRAAFTIRDRLRKHRLAHPSNQAPVVEGSTGEGDAGEGDEDEGEQWFDQDDSGHIHLHPAEHPGSIDVNDSTPCEAAKSDTGNHSSSLRRHRIATFYNAEAVSNVLLHVQKTFSVPRAFKPEHFIYNTNCDAKQQVMAHPDIWWWFCDIGMTVDIFHFLHKHKATHTFCQENNNPADYPELMGPDGNTWFFNTSIAEQTNVWLGGYQAICRKMLPVKYNFFLDEMIRLRNQTIVASLAAAGHEPREQVARST</sequence>
<feature type="compositionally biased region" description="Acidic residues" evidence="1">
    <location>
        <begin position="270"/>
        <end position="286"/>
    </location>
</feature>
<dbReference type="AlphaFoldDB" id="A0AAD6ZSP4"/>
<proteinExistence type="predicted"/>
<dbReference type="InterPro" id="IPR041539">
    <property type="entry name" value="CxC5"/>
</dbReference>
<gene>
    <name evidence="3" type="ORF">DFH08DRAFT_964394</name>
</gene>
<feature type="domain" description="CxC5 like cysteine cluster associated with KDZ" evidence="2">
    <location>
        <begin position="2"/>
        <end position="93"/>
    </location>
</feature>
<reference evidence="3" key="1">
    <citation type="submission" date="2023-03" db="EMBL/GenBank/DDBJ databases">
        <title>Massive genome expansion in bonnet fungi (Mycena s.s.) driven by repeated elements and novel gene families across ecological guilds.</title>
        <authorList>
            <consortium name="Lawrence Berkeley National Laboratory"/>
            <person name="Harder C.B."/>
            <person name="Miyauchi S."/>
            <person name="Viragh M."/>
            <person name="Kuo A."/>
            <person name="Thoen E."/>
            <person name="Andreopoulos B."/>
            <person name="Lu D."/>
            <person name="Skrede I."/>
            <person name="Drula E."/>
            <person name="Henrissat B."/>
            <person name="Morin E."/>
            <person name="Kohler A."/>
            <person name="Barry K."/>
            <person name="LaButti K."/>
            <person name="Morin E."/>
            <person name="Salamov A."/>
            <person name="Lipzen A."/>
            <person name="Mereny Z."/>
            <person name="Hegedus B."/>
            <person name="Baldrian P."/>
            <person name="Stursova M."/>
            <person name="Weitz H."/>
            <person name="Taylor A."/>
            <person name="Grigoriev I.V."/>
            <person name="Nagy L.G."/>
            <person name="Martin F."/>
            <person name="Kauserud H."/>
        </authorList>
    </citation>
    <scope>NUCLEOTIDE SEQUENCE</scope>
    <source>
        <strain evidence="3">CBHHK002</strain>
    </source>
</reference>
<feature type="region of interest" description="Disordered" evidence="1">
    <location>
        <begin position="250"/>
        <end position="322"/>
    </location>
</feature>
<dbReference type="Pfam" id="PF18718">
    <property type="entry name" value="CxC5"/>
    <property type="match status" value="1"/>
</dbReference>
<evidence type="ECO:0000313" key="3">
    <source>
        <dbReference type="EMBL" id="KAJ7337401.1"/>
    </source>
</evidence>
<keyword evidence="4" id="KW-1185">Reference proteome</keyword>
<dbReference type="EMBL" id="JARIHO010000029">
    <property type="protein sequence ID" value="KAJ7337401.1"/>
    <property type="molecule type" value="Genomic_DNA"/>
</dbReference>